<feature type="compositionally biased region" description="Basic and acidic residues" evidence="1">
    <location>
        <begin position="139"/>
        <end position="149"/>
    </location>
</feature>
<feature type="region of interest" description="Disordered" evidence="1">
    <location>
        <begin position="139"/>
        <end position="203"/>
    </location>
</feature>
<feature type="compositionally biased region" description="Basic and acidic residues" evidence="1">
    <location>
        <begin position="569"/>
        <end position="589"/>
    </location>
</feature>
<feature type="region of interest" description="Disordered" evidence="1">
    <location>
        <begin position="64"/>
        <end position="119"/>
    </location>
</feature>
<feature type="compositionally biased region" description="Basic and acidic residues" evidence="1">
    <location>
        <begin position="367"/>
        <end position="381"/>
    </location>
</feature>
<evidence type="ECO:0000256" key="1">
    <source>
        <dbReference type="SAM" id="MobiDB-lite"/>
    </source>
</evidence>
<feature type="compositionally biased region" description="Basic residues" evidence="1">
    <location>
        <begin position="293"/>
        <end position="306"/>
    </location>
</feature>
<protein>
    <recommendedName>
        <fullName evidence="2">Rrn9 domain-containing protein</fullName>
    </recommendedName>
</protein>
<feature type="compositionally biased region" description="Acidic residues" evidence="1">
    <location>
        <begin position="243"/>
        <end position="255"/>
    </location>
</feature>
<dbReference type="Proteomes" id="UP000481288">
    <property type="component" value="Unassembled WGS sequence"/>
</dbReference>
<comment type="caution">
    <text evidence="3">The sequence shown here is derived from an EMBL/GenBank/DDBJ whole genome shotgun (WGS) entry which is preliminary data.</text>
</comment>
<evidence type="ECO:0000259" key="2">
    <source>
        <dbReference type="Pfam" id="PF10680"/>
    </source>
</evidence>
<feature type="compositionally biased region" description="Basic and acidic residues" evidence="1">
    <location>
        <begin position="266"/>
        <end position="279"/>
    </location>
</feature>
<organism evidence="3 4">
    <name type="scientific">Lachnellula cervina</name>
    <dbReference type="NCBI Taxonomy" id="1316786"/>
    <lineage>
        <taxon>Eukaryota</taxon>
        <taxon>Fungi</taxon>
        <taxon>Dikarya</taxon>
        <taxon>Ascomycota</taxon>
        <taxon>Pezizomycotina</taxon>
        <taxon>Leotiomycetes</taxon>
        <taxon>Helotiales</taxon>
        <taxon>Lachnaceae</taxon>
        <taxon>Lachnellula</taxon>
    </lineage>
</organism>
<feature type="compositionally biased region" description="Acidic residues" evidence="1">
    <location>
        <begin position="458"/>
        <end position="467"/>
    </location>
</feature>
<feature type="region of interest" description="Disordered" evidence="1">
    <location>
        <begin position="229"/>
        <end position="313"/>
    </location>
</feature>
<dbReference type="EMBL" id="QGMG01000615">
    <property type="protein sequence ID" value="TVY52413.1"/>
    <property type="molecule type" value="Genomic_DNA"/>
</dbReference>
<feature type="domain" description="Rrn9" evidence="2">
    <location>
        <begin position="42"/>
        <end position="100"/>
    </location>
</feature>
<evidence type="ECO:0000313" key="3">
    <source>
        <dbReference type="EMBL" id="TVY52413.1"/>
    </source>
</evidence>
<proteinExistence type="predicted"/>
<feature type="region of interest" description="Disordered" evidence="1">
    <location>
        <begin position="1"/>
        <end position="22"/>
    </location>
</feature>
<keyword evidence="4" id="KW-1185">Reference proteome</keyword>
<name>A0A7D8UM98_9HELO</name>
<feature type="region of interest" description="Disordered" evidence="1">
    <location>
        <begin position="450"/>
        <end position="478"/>
    </location>
</feature>
<dbReference type="AlphaFoldDB" id="A0A7D8UM98"/>
<gene>
    <name evidence="3" type="ORF">LCER1_G006887</name>
</gene>
<feature type="compositionally biased region" description="Basic and acidic residues" evidence="1">
    <location>
        <begin position="169"/>
        <end position="190"/>
    </location>
</feature>
<reference evidence="3 4" key="1">
    <citation type="submission" date="2018-05" db="EMBL/GenBank/DDBJ databases">
        <title>Whole genome sequencing for identification of molecular markers to develop diagnostic detection tools for the regulated plant pathogen Lachnellula willkommii.</title>
        <authorList>
            <person name="Giroux E."/>
            <person name="Bilodeau G."/>
        </authorList>
    </citation>
    <scope>NUCLEOTIDE SEQUENCE [LARGE SCALE GENOMIC DNA]</scope>
    <source>
        <strain evidence="3 4">CBS 625.97</strain>
    </source>
</reference>
<dbReference type="Pfam" id="PF10680">
    <property type="entry name" value="RRN9"/>
    <property type="match status" value="1"/>
</dbReference>
<feature type="region of interest" description="Disordered" evidence="1">
    <location>
        <begin position="547"/>
        <end position="609"/>
    </location>
</feature>
<dbReference type="InterPro" id="IPR019622">
    <property type="entry name" value="Rrn9_dom"/>
</dbReference>
<feature type="region of interest" description="Disordered" evidence="1">
    <location>
        <begin position="334"/>
        <end position="384"/>
    </location>
</feature>
<dbReference type="OrthoDB" id="5412288at2759"/>
<evidence type="ECO:0000313" key="4">
    <source>
        <dbReference type="Proteomes" id="UP000481288"/>
    </source>
</evidence>
<feature type="compositionally biased region" description="Acidic residues" evidence="1">
    <location>
        <begin position="150"/>
        <end position="161"/>
    </location>
</feature>
<sequence length="609" mass="68352">MSDHSNSSDPEESELSRLNRWTGAPSTWQGIAAQERELAASLDALRDRDLGVHLYNAHALKKRAVSGVRQEDEDAAEPFVPPKSWTAWPLPSDDVPREEEPITGEDPNEAYTFRRSEKERASGVLEDVLLGISLKSAKKKFEAREWASEDEKDVEDEDGNEDGLVAPPEEEHGGENGEPFIKEQTPEKPLLHPVVSADDERSREILQPTIRHTISRLDDVLMALHHARKTCRRYSSVSAPNTGDEEESSDEEDEEGSAKRSKGRPKKFENLTHRSRPEEVEQDVNMSAEILRAKKPGRGRKPKQYPRHAGETDQQYLVRIARLQKKPIPIFSSEETVTPPIVAKPPKKAPVPKIPAARKSPARSPPPHKDQILPKEADKRSQRNLALRDWSEVLGSAALVGFPPDVIARATQRCANIFGESMTMRTMIEAPFGDENPDTLTTYQPEAIPDFESSLPESDSDNSEESEQEHRFVKQAKPLGNAPNKEVCYCPIKDCPRQVRGFSSLQDMRAHLRRGHKMSKEDIAEFEVPSDEEMDGAVHVDGFLRMEKRTLRGRDRGKRKRRRGQSETGNREDEDKRSLSEESGSDKAIDGQAIVRENGGDTGSDDEDS</sequence>
<accession>A0A7D8UM98</accession>